<protein>
    <submittedName>
        <fullName evidence="1">Uncharacterized protein</fullName>
    </submittedName>
</protein>
<dbReference type="EMBL" id="LAZR01036938">
    <property type="protein sequence ID" value="KKL23532.1"/>
    <property type="molecule type" value="Genomic_DNA"/>
</dbReference>
<proteinExistence type="predicted"/>
<sequence>MAPWFCYTHQGLYVSSPSLEGCQDLGCVEFAKKEVPPAGVCVARFAGDTVTRNSRANSKQFHKDMDSYRDAVKQGVSPDQVTAVAAEAALKQAEAIEHGPN</sequence>
<accession>A0A0F9CAW7</accession>
<evidence type="ECO:0000313" key="1">
    <source>
        <dbReference type="EMBL" id="KKL23532.1"/>
    </source>
</evidence>
<dbReference type="AlphaFoldDB" id="A0A0F9CAW7"/>
<name>A0A0F9CAW7_9ZZZZ</name>
<organism evidence="1">
    <name type="scientific">marine sediment metagenome</name>
    <dbReference type="NCBI Taxonomy" id="412755"/>
    <lineage>
        <taxon>unclassified sequences</taxon>
        <taxon>metagenomes</taxon>
        <taxon>ecological metagenomes</taxon>
    </lineage>
</organism>
<reference evidence="1" key="1">
    <citation type="journal article" date="2015" name="Nature">
        <title>Complex archaea that bridge the gap between prokaryotes and eukaryotes.</title>
        <authorList>
            <person name="Spang A."/>
            <person name="Saw J.H."/>
            <person name="Jorgensen S.L."/>
            <person name="Zaremba-Niedzwiedzka K."/>
            <person name="Martijn J."/>
            <person name="Lind A.E."/>
            <person name="van Eijk R."/>
            <person name="Schleper C."/>
            <person name="Guy L."/>
            <person name="Ettema T.J."/>
        </authorList>
    </citation>
    <scope>NUCLEOTIDE SEQUENCE</scope>
</reference>
<comment type="caution">
    <text evidence="1">The sequence shown here is derived from an EMBL/GenBank/DDBJ whole genome shotgun (WGS) entry which is preliminary data.</text>
</comment>
<gene>
    <name evidence="1" type="ORF">LCGC14_2424420</name>
</gene>